<dbReference type="AlphaFoldDB" id="A8MIE7"/>
<dbReference type="KEGG" id="aoe:Clos_2043"/>
<protein>
    <submittedName>
        <fullName evidence="1">Uncharacterized protein</fullName>
    </submittedName>
</protein>
<organism evidence="1 2">
    <name type="scientific">Alkaliphilus oremlandii (strain OhILAs)</name>
    <name type="common">Clostridium oremlandii (strain OhILAs)</name>
    <dbReference type="NCBI Taxonomy" id="350688"/>
    <lineage>
        <taxon>Bacteria</taxon>
        <taxon>Bacillati</taxon>
        <taxon>Bacillota</taxon>
        <taxon>Clostridia</taxon>
        <taxon>Peptostreptococcales</taxon>
        <taxon>Natronincolaceae</taxon>
        <taxon>Alkaliphilus</taxon>
    </lineage>
</organism>
<dbReference type="EMBL" id="CP000853">
    <property type="protein sequence ID" value="ABW19579.1"/>
    <property type="molecule type" value="Genomic_DNA"/>
</dbReference>
<keyword evidence="2" id="KW-1185">Reference proteome</keyword>
<dbReference type="HOGENOM" id="CLU_189661_0_0_9"/>
<dbReference type="STRING" id="350688.Clos_2043"/>
<accession>A8MIE7</accession>
<proteinExistence type="predicted"/>
<name>A8MIE7_ALKOO</name>
<sequence>MMHYFLDVAVDLCKVRVIYIIGGCAMRKEFEIQGCVEVPIELSEDEFFNKFIAFIESNNWSFGGGINEIVDGFYINADGTKGKHVLDE</sequence>
<reference evidence="2" key="1">
    <citation type="submission" date="2007-10" db="EMBL/GenBank/DDBJ databases">
        <title>Complete genome of Alkaliphilus oremlandii OhILAs.</title>
        <authorList>
            <person name="Copeland A."/>
            <person name="Lucas S."/>
            <person name="Lapidus A."/>
            <person name="Barry K."/>
            <person name="Detter J.C."/>
            <person name="Glavina del Rio T."/>
            <person name="Hammon N."/>
            <person name="Israni S."/>
            <person name="Dalin E."/>
            <person name="Tice H."/>
            <person name="Pitluck S."/>
            <person name="Chain P."/>
            <person name="Malfatti S."/>
            <person name="Shin M."/>
            <person name="Vergez L."/>
            <person name="Schmutz J."/>
            <person name="Larimer F."/>
            <person name="Land M."/>
            <person name="Hauser L."/>
            <person name="Kyrpides N."/>
            <person name="Mikhailova N."/>
            <person name="Stolz J.F."/>
            <person name="Dawson A."/>
            <person name="Fisher E."/>
            <person name="Crable B."/>
            <person name="Perera E."/>
            <person name="Lisak J."/>
            <person name="Ranganathan M."/>
            <person name="Basu P."/>
            <person name="Richardson P."/>
        </authorList>
    </citation>
    <scope>NUCLEOTIDE SEQUENCE [LARGE SCALE GENOMIC DNA]</scope>
    <source>
        <strain evidence="2">OhILAs</strain>
    </source>
</reference>
<evidence type="ECO:0000313" key="2">
    <source>
        <dbReference type="Proteomes" id="UP000000269"/>
    </source>
</evidence>
<dbReference type="eggNOG" id="ENOG50345F6">
    <property type="taxonomic scope" value="Bacteria"/>
</dbReference>
<dbReference type="Proteomes" id="UP000000269">
    <property type="component" value="Chromosome"/>
</dbReference>
<gene>
    <name evidence="1" type="ordered locus">Clos_2043</name>
</gene>
<evidence type="ECO:0000313" key="1">
    <source>
        <dbReference type="EMBL" id="ABW19579.1"/>
    </source>
</evidence>